<organism evidence="1">
    <name type="scientific">marine metagenome</name>
    <dbReference type="NCBI Taxonomy" id="408172"/>
    <lineage>
        <taxon>unclassified sequences</taxon>
        <taxon>metagenomes</taxon>
        <taxon>ecological metagenomes</taxon>
    </lineage>
</organism>
<protein>
    <submittedName>
        <fullName evidence="1">Uncharacterized protein</fullName>
    </submittedName>
</protein>
<accession>A0A381YV09</accession>
<reference evidence="1" key="1">
    <citation type="submission" date="2018-05" db="EMBL/GenBank/DDBJ databases">
        <authorList>
            <person name="Lanie J.A."/>
            <person name="Ng W.-L."/>
            <person name="Kazmierczak K.M."/>
            <person name="Andrzejewski T.M."/>
            <person name="Davidsen T.M."/>
            <person name="Wayne K.J."/>
            <person name="Tettelin H."/>
            <person name="Glass J.I."/>
            <person name="Rusch D."/>
            <person name="Podicherti R."/>
            <person name="Tsui H.-C.T."/>
            <person name="Winkler M.E."/>
        </authorList>
    </citation>
    <scope>NUCLEOTIDE SEQUENCE</scope>
</reference>
<name>A0A381YV09_9ZZZZ</name>
<gene>
    <name evidence="1" type="ORF">METZ01_LOCUS133267</name>
</gene>
<sequence length="32" mass="3380">VSTESLGRKISSAPDIKKSTSISIEEATFLAI</sequence>
<dbReference type="EMBL" id="UINC01019037">
    <property type="protein sequence ID" value="SVA80413.1"/>
    <property type="molecule type" value="Genomic_DNA"/>
</dbReference>
<feature type="non-terminal residue" evidence="1">
    <location>
        <position position="1"/>
    </location>
</feature>
<evidence type="ECO:0000313" key="1">
    <source>
        <dbReference type="EMBL" id="SVA80413.1"/>
    </source>
</evidence>
<proteinExistence type="predicted"/>
<dbReference type="AlphaFoldDB" id="A0A381YV09"/>